<name>K0RQH1_THAOC</name>
<evidence type="ECO:0000313" key="2">
    <source>
        <dbReference type="EMBL" id="EJK56023.1"/>
    </source>
</evidence>
<evidence type="ECO:0000256" key="1">
    <source>
        <dbReference type="SAM" id="MobiDB-lite"/>
    </source>
</evidence>
<accession>K0RQH1</accession>
<protein>
    <submittedName>
        <fullName evidence="2">Uncharacterized protein</fullName>
    </submittedName>
</protein>
<feature type="compositionally biased region" description="Basic and acidic residues" evidence="1">
    <location>
        <begin position="122"/>
        <end position="131"/>
    </location>
</feature>
<dbReference type="Proteomes" id="UP000266841">
    <property type="component" value="Unassembled WGS sequence"/>
</dbReference>
<dbReference type="AlphaFoldDB" id="K0RQH1"/>
<dbReference type="EMBL" id="AGNL01032596">
    <property type="protein sequence ID" value="EJK56023.1"/>
    <property type="molecule type" value="Genomic_DNA"/>
</dbReference>
<reference evidence="2 3" key="1">
    <citation type="journal article" date="2012" name="Genome Biol.">
        <title>Genome and low-iron response of an oceanic diatom adapted to chronic iron limitation.</title>
        <authorList>
            <person name="Lommer M."/>
            <person name="Specht M."/>
            <person name="Roy A.S."/>
            <person name="Kraemer L."/>
            <person name="Andreson R."/>
            <person name="Gutowska M.A."/>
            <person name="Wolf J."/>
            <person name="Bergner S.V."/>
            <person name="Schilhabel M.B."/>
            <person name="Klostermeier U.C."/>
            <person name="Beiko R.G."/>
            <person name="Rosenstiel P."/>
            <person name="Hippler M."/>
            <person name="Laroche J."/>
        </authorList>
    </citation>
    <scope>NUCLEOTIDE SEQUENCE [LARGE SCALE GENOMIC DNA]</scope>
    <source>
        <strain evidence="2 3">CCMP1005</strain>
    </source>
</reference>
<organism evidence="2 3">
    <name type="scientific">Thalassiosira oceanica</name>
    <name type="common">Marine diatom</name>
    <dbReference type="NCBI Taxonomy" id="159749"/>
    <lineage>
        <taxon>Eukaryota</taxon>
        <taxon>Sar</taxon>
        <taxon>Stramenopiles</taxon>
        <taxon>Ochrophyta</taxon>
        <taxon>Bacillariophyta</taxon>
        <taxon>Coscinodiscophyceae</taxon>
        <taxon>Thalassiosirophycidae</taxon>
        <taxon>Thalassiosirales</taxon>
        <taxon>Thalassiosiraceae</taxon>
        <taxon>Thalassiosira</taxon>
    </lineage>
</organism>
<gene>
    <name evidence="2" type="ORF">THAOC_24159</name>
</gene>
<sequence length="149" mass="16327">SNAVQSIDLRTTGSRLVTLVRPGLAHRTRTTVRPAAPSLTPRTERPSRRHTFRLLPAADWSDAEQGIHLRTTDGRSASLVRPGSAHWARLRSNRGALVNYYYSPSSTARGETAPPAVLTDQKGARDPSLHPIRSTEADTWVSIGARDQI</sequence>
<feature type="region of interest" description="Disordered" evidence="1">
    <location>
        <begin position="105"/>
        <end position="131"/>
    </location>
</feature>
<comment type="caution">
    <text evidence="2">The sequence shown here is derived from an EMBL/GenBank/DDBJ whole genome shotgun (WGS) entry which is preliminary data.</text>
</comment>
<proteinExistence type="predicted"/>
<evidence type="ECO:0000313" key="3">
    <source>
        <dbReference type="Proteomes" id="UP000266841"/>
    </source>
</evidence>
<keyword evidence="3" id="KW-1185">Reference proteome</keyword>
<feature type="non-terminal residue" evidence="2">
    <location>
        <position position="1"/>
    </location>
</feature>